<accession>A0A1Q3AWK7</accession>
<dbReference type="Proteomes" id="UP000187406">
    <property type="component" value="Unassembled WGS sequence"/>
</dbReference>
<protein>
    <submittedName>
        <fullName evidence="2">DUF659 domain-containing protein</fullName>
    </submittedName>
</protein>
<reference evidence="3" key="1">
    <citation type="submission" date="2016-04" db="EMBL/GenBank/DDBJ databases">
        <title>Cephalotus genome sequencing.</title>
        <authorList>
            <person name="Fukushima K."/>
            <person name="Hasebe M."/>
            <person name="Fang X."/>
        </authorList>
    </citation>
    <scope>NUCLEOTIDE SEQUENCE [LARGE SCALE GENOMIC DNA]</scope>
    <source>
        <strain evidence="3">cv. St1</strain>
    </source>
</reference>
<dbReference type="PANTHER" id="PTHR32166">
    <property type="entry name" value="OSJNBA0013A04.12 PROTEIN"/>
    <property type="match status" value="1"/>
</dbReference>
<comment type="caution">
    <text evidence="2">The sequence shown here is derived from an EMBL/GenBank/DDBJ whole genome shotgun (WGS) entry which is preliminary data.</text>
</comment>
<proteinExistence type="predicted"/>
<dbReference type="InterPro" id="IPR012337">
    <property type="entry name" value="RNaseH-like_sf"/>
</dbReference>
<dbReference type="PANTHER" id="PTHR32166:SF121">
    <property type="entry name" value="DUF659 DOMAIN-CONTAINING PROTEIN"/>
    <property type="match status" value="1"/>
</dbReference>
<keyword evidence="3" id="KW-1185">Reference proteome</keyword>
<dbReference type="STRING" id="3775.A0A1Q3AWK7"/>
<dbReference type="AlphaFoldDB" id="A0A1Q3AWK7"/>
<evidence type="ECO:0000313" key="2">
    <source>
        <dbReference type="EMBL" id="GAV60136.1"/>
    </source>
</evidence>
<dbReference type="OrthoDB" id="4951847at2759"/>
<feature type="domain" description="DUF659" evidence="1">
    <location>
        <begin position="1"/>
        <end position="113"/>
    </location>
</feature>
<organism evidence="2 3">
    <name type="scientific">Cephalotus follicularis</name>
    <name type="common">Albany pitcher plant</name>
    <dbReference type="NCBI Taxonomy" id="3775"/>
    <lineage>
        <taxon>Eukaryota</taxon>
        <taxon>Viridiplantae</taxon>
        <taxon>Streptophyta</taxon>
        <taxon>Embryophyta</taxon>
        <taxon>Tracheophyta</taxon>
        <taxon>Spermatophyta</taxon>
        <taxon>Magnoliopsida</taxon>
        <taxon>eudicotyledons</taxon>
        <taxon>Gunneridae</taxon>
        <taxon>Pentapetalae</taxon>
        <taxon>rosids</taxon>
        <taxon>fabids</taxon>
        <taxon>Oxalidales</taxon>
        <taxon>Cephalotaceae</taxon>
        <taxon>Cephalotus</taxon>
    </lineage>
</organism>
<evidence type="ECO:0000259" key="1">
    <source>
        <dbReference type="Pfam" id="PF04937"/>
    </source>
</evidence>
<evidence type="ECO:0000313" key="3">
    <source>
        <dbReference type="Proteomes" id="UP000187406"/>
    </source>
</evidence>
<sequence length="270" mass="31763">MTDGWNDKLQRSLVNFLVHCPEGVCFLKFEDALDVMKDAETLCNWFEEMVLWRGHSNIVHIVTDNGPNYKVARRTLCEKYETITWSPCATYCLNLILKDMTEMDQIVSLAKRAYEVTKFGYNLTFLIAWLRKRQGWREIVGLGATHVATTFITLKSIYEHKHDLQAIVTHKFFVESRYAKLKKGIILDNQNWDDISNIVQVVTPLMCLLRIVDLNEKPSVGYVYDGMHRTRLGIKKLFKNEKNLYKCYTSIIEVHWDRILRQTYMLQRII</sequence>
<dbReference type="SUPFAM" id="SSF53098">
    <property type="entry name" value="Ribonuclease H-like"/>
    <property type="match status" value="1"/>
</dbReference>
<dbReference type="InParanoid" id="A0A1Q3AWK7"/>
<dbReference type="InterPro" id="IPR007021">
    <property type="entry name" value="DUF659"/>
</dbReference>
<dbReference type="EMBL" id="BDDD01000136">
    <property type="protein sequence ID" value="GAV60136.1"/>
    <property type="molecule type" value="Genomic_DNA"/>
</dbReference>
<dbReference type="Pfam" id="PF04937">
    <property type="entry name" value="DUF659"/>
    <property type="match status" value="1"/>
</dbReference>
<name>A0A1Q3AWK7_CEPFO</name>
<gene>
    <name evidence="2" type="ORF">CFOL_v3_03667</name>
</gene>